<sequence length="624" mass="64686">MAFFSRSKWPAATLGLTLGAVLGATGLLSTALAVHDPADPFELDGDPTQTTADDDWNNVFNLSTPFPTPRGTPSAGGGETFVPDPANLPGGKETTAWKGSNKDIDLINTWEYESSKVTPDKDNITNAYAKAYPVEGFPGGDLPGHPAVAHSHLIIYFGADRFANNGDAALGFWFFKGDVGLDDNNQFSGEHQVGDVLVQVDFVSGGRSSEIQIFTWVGSGGDFGALEEILPPTSANGFTVCDANDRACATTNNAATASPWAYTPKSGVSGTFPAESFFEAGIDVTALVGQVCFSSFMAETRSSHSETAELKDFALGDFDLCSINVEKVCFSDAGATSPVFNPTAETYTTKHTVTITNDGFGPINDVALRDNAVTSTKVCSIRSITGGGTGMTTVPMGGILFANNTSFQAIASGLPAGNSITVNLVCVTDDNPFVNSVTARSSASAGGTADVTDTDVESSLVPGDGLAGCTKELFAGLKLLKFCQGDPGAAPDPNTQYQAGDLSVVLNAATGYKPRVCVDIALSNTTSSQKMVVDTFSDSDLGNLMPTGGITLEPMGTTGDTYYLSRCYDPVAPDGNATNPALAQYTDEVSATGHGKTQAIPATATPKTATCKLCPTCPNCPPSG</sequence>
<protein>
    <recommendedName>
        <fullName evidence="4">DUF11 domain-containing protein</fullName>
    </recommendedName>
</protein>
<organism evidence="2 3">
    <name type="scientific">Agrilutibacter solisilvae</name>
    <dbReference type="NCBI Taxonomy" id="2763317"/>
    <lineage>
        <taxon>Bacteria</taxon>
        <taxon>Pseudomonadati</taxon>
        <taxon>Pseudomonadota</taxon>
        <taxon>Gammaproteobacteria</taxon>
        <taxon>Lysobacterales</taxon>
        <taxon>Lysobacteraceae</taxon>
        <taxon>Agrilutibacter</taxon>
    </lineage>
</organism>
<reference evidence="2 3" key="1">
    <citation type="submission" date="2021-03" db="EMBL/GenBank/DDBJ databases">
        <title>Lysobacter sp. nov. isolated from soil of gangwondo yeongwol, south Korea.</title>
        <authorList>
            <person name="Kim K.R."/>
            <person name="Kim K.H."/>
            <person name="Jeon C.O."/>
        </authorList>
    </citation>
    <scope>NUCLEOTIDE SEQUENCE [LARGE SCALE GENOMIC DNA]</scope>
    <source>
        <strain evidence="2 3">R19</strain>
    </source>
</reference>
<dbReference type="RefSeq" id="WP_200615186.1">
    <property type="nucleotide sequence ID" value="NZ_CP071518.1"/>
</dbReference>
<dbReference type="KEGG" id="lsf:I8J32_003335"/>
<name>A0A974Y042_9GAMM</name>
<feature type="signal peptide" evidence="1">
    <location>
        <begin position="1"/>
        <end position="33"/>
    </location>
</feature>
<keyword evidence="3" id="KW-1185">Reference proteome</keyword>
<evidence type="ECO:0000256" key="1">
    <source>
        <dbReference type="SAM" id="SignalP"/>
    </source>
</evidence>
<accession>A0A974Y042</accession>
<feature type="chain" id="PRO_5037984412" description="DUF11 domain-containing protein" evidence="1">
    <location>
        <begin position="34"/>
        <end position="624"/>
    </location>
</feature>
<gene>
    <name evidence="2" type="ORF">I8J32_003335</name>
</gene>
<dbReference type="EMBL" id="CP071518">
    <property type="protein sequence ID" value="QSX78971.1"/>
    <property type="molecule type" value="Genomic_DNA"/>
</dbReference>
<evidence type="ECO:0000313" key="3">
    <source>
        <dbReference type="Proteomes" id="UP000639274"/>
    </source>
</evidence>
<dbReference type="AlphaFoldDB" id="A0A974Y042"/>
<proteinExistence type="predicted"/>
<evidence type="ECO:0000313" key="2">
    <source>
        <dbReference type="EMBL" id="QSX78971.1"/>
    </source>
</evidence>
<evidence type="ECO:0008006" key="4">
    <source>
        <dbReference type="Google" id="ProtNLM"/>
    </source>
</evidence>
<dbReference type="Proteomes" id="UP000639274">
    <property type="component" value="Chromosome"/>
</dbReference>
<keyword evidence="1" id="KW-0732">Signal</keyword>